<evidence type="ECO:0000259" key="2">
    <source>
        <dbReference type="Pfam" id="PF18198"/>
    </source>
</evidence>
<accession>A0AAD8AFC8</accession>
<dbReference type="InterPro" id="IPR041228">
    <property type="entry name" value="Dynein_C"/>
</dbReference>
<dbReference type="GO" id="GO:0005858">
    <property type="term" value="C:axonemal dynein complex"/>
    <property type="evidence" value="ECO:0007669"/>
    <property type="project" value="TreeGrafter"/>
</dbReference>
<dbReference type="PANTHER" id="PTHR46532">
    <property type="entry name" value="MALE FERTILITY FACTOR KL5"/>
    <property type="match status" value="1"/>
</dbReference>
<dbReference type="InterPro" id="IPR026983">
    <property type="entry name" value="DHC"/>
</dbReference>
<dbReference type="InterPro" id="IPR042219">
    <property type="entry name" value="AAA_lid_11_sf"/>
</dbReference>
<dbReference type="Gene3D" id="3.40.50.300">
    <property type="entry name" value="P-loop containing nucleotide triphosphate hydrolases"/>
    <property type="match status" value="1"/>
</dbReference>
<dbReference type="FunFam" id="3.40.50.300:FF:000373">
    <property type="entry name" value="Cytoplasmic dynein heavy chain 2"/>
    <property type="match status" value="1"/>
</dbReference>
<dbReference type="Gene3D" id="1.10.8.720">
    <property type="entry name" value="Region D6 of dynein motor"/>
    <property type="match status" value="1"/>
</dbReference>
<dbReference type="GO" id="GO:0007018">
    <property type="term" value="P:microtubule-based movement"/>
    <property type="evidence" value="ECO:0007669"/>
    <property type="project" value="InterPro"/>
</dbReference>
<dbReference type="InterPro" id="IPR041658">
    <property type="entry name" value="AAA_lid_11"/>
</dbReference>
<evidence type="ECO:0000259" key="1">
    <source>
        <dbReference type="Pfam" id="PF03028"/>
    </source>
</evidence>
<dbReference type="FunFam" id="3.10.490.20:FF:000004">
    <property type="entry name" value="Cytoplasmic dynein heavy chain 2"/>
    <property type="match status" value="1"/>
</dbReference>
<dbReference type="AlphaFoldDB" id="A0AAD8AFC8"/>
<keyword evidence="5" id="KW-1185">Reference proteome</keyword>
<reference evidence="4" key="2">
    <citation type="submission" date="2023-05" db="EMBL/GenBank/DDBJ databases">
        <authorList>
            <person name="Fouks B."/>
        </authorList>
    </citation>
    <scope>NUCLEOTIDE SEQUENCE</scope>
    <source>
        <strain evidence="4">Stay&amp;Tobe</strain>
        <tissue evidence="4">Testes</tissue>
    </source>
</reference>
<dbReference type="GO" id="GO:0051959">
    <property type="term" value="F:dynein light intermediate chain binding"/>
    <property type="evidence" value="ECO:0007669"/>
    <property type="project" value="InterPro"/>
</dbReference>
<evidence type="ECO:0008006" key="6">
    <source>
        <dbReference type="Google" id="ProtNLM"/>
    </source>
</evidence>
<dbReference type="InterPro" id="IPR004273">
    <property type="entry name" value="Dynein_heavy_D6_P-loop"/>
</dbReference>
<dbReference type="FunFam" id="1.10.8.720:FF:000003">
    <property type="entry name" value="Cytoplasmic dynein heavy chain 2"/>
    <property type="match status" value="1"/>
</dbReference>
<dbReference type="Gene3D" id="1.20.1270.280">
    <property type="match status" value="1"/>
</dbReference>
<evidence type="ECO:0000313" key="5">
    <source>
        <dbReference type="Proteomes" id="UP001233999"/>
    </source>
</evidence>
<dbReference type="Gene3D" id="3.10.490.20">
    <property type="match status" value="1"/>
</dbReference>
<dbReference type="GO" id="GO:0008569">
    <property type="term" value="F:minus-end-directed microtubule motor activity"/>
    <property type="evidence" value="ECO:0007669"/>
    <property type="project" value="InterPro"/>
</dbReference>
<protein>
    <recommendedName>
        <fullName evidence="6">Dynein heavy chain</fullName>
    </recommendedName>
</protein>
<feature type="domain" description="Dynein heavy chain region D6 P-loop" evidence="1">
    <location>
        <begin position="119"/>
        <end position="226"/>
    </location>
</feature>
<dbReference type="Proteomes" id="UP001233999">
    <property type="component" value="Unassembled WGS sequence"/>
</dbReference>
<proteinExistence type="predicted"/>
<dbReference type="GO" id="GO:0045505">
    <property type="term" value="F:dynein intermediate chain binding"/>
    <property type="evidence" value="ECO:0007669"/>
    <property type="project" value="InterPro"/>
</dbReference>
<feature type="domain" description="Dynein heavy chain C-terminal" evidence="3">
    <location>
        <begin position="394"/>
        <end position="714"/>
    </location>
</feature>
<dbReference type="InterPro" id="IPR043160">
    <property type="entry name" value="Dynein_C_barrel"/>
</dbReference>
<sequence length="720" mass="81079">MEGLNQEQVEALYRLSTRLPAFKKLFEGIQEMPEFGSWLQQGTPEQCVPKLWEEEKQLSPIGTAMFQLLVIQAFRPDRVIAAAQLFVTSVCYIVLGEDFMPAAEKELDLATSVENELRANVPILLCSVPGFDASGRVDDLAAELSKPIASIAIGSSEGFSQADRAINMAVKSGRWVMLKNVHLAPQWLVQLEKKLHSLQPHAGFRLFLTMEINPKVPVNLLRAGRIFVFEPPPGIRANLLRTFSTVPASRMMKAPNERARLYFLLAWFHAIVQERLRYVPLGWAKYYEFNESDLRVACDTLDTWIESTAMGRTNLPPEKVPWDALVTLLSQCIYGGKIDNDFDQRLLASFLAKLFTPRSFEADFALVANVDADRQTPSWLGLPNNAEKVLLTTRGTDLVGKLLKMQQLEDDDELAYSAEEGLDQTHVQEGDGRPSWMRTLHNSAYTWLQLLPKSLQTLRRTVENIKDPLYRYFEREVNSGAKLLQDVIHDLEDVVLICQGEKKQTNYHRSMLSDLVKGILPASWRRYTVPRGCTVMQWITDFSQRVKQLQEVSLLVSQGGAKELKTFHVWLGGLLNPEAYITATRQCIAQANSWSLEELVLDVTITDGGTDATRATMDDCSFGVIGLKLQGAQCRNNQLHLTSTIMMDLPVTLLRWIRMGTSGTDSHLWSTRQGKLSLPVYLNSTRTELLFTVDLNIAPGQDQHSFYERGVAVLTSSALN</sequence>
<dbReference type="Pfam" id="PF18198">
    <property type="entry name" value="AAA_lid_11"/>
    <property type="match status" value="1"/>
</dbReference>
<organism evidence="4 5">
    <name type="scientific">Diploptera punctata</name>
    <name type="common">Pacific beetle cockroach</name>
    <dbReference type="NCBI Taxonomy" id="6984"/>
    <lineage>
        <taxon>Eukaryota</taxon>
        <taxon>Metazoa</taxon>
        <taxon>Ecdysozoa</taxon>
        <taxon>Arthropoda</taxon>
        <taxon>Hexapoda</taxon>
        <taxon>Insecta</taxon>
        <taxon>Pterygota</taxon>
        <taxon>Neoptera</taxon>
        <taxon>Polyneoptera</taxon>
        <taxon>Dictyoptera</taxon>
        <taxon>Blattodea</taxon>
        <taxon>Blaberoidea</taxon>
        <taxon>Blaberidae</taxon>
        <taxon>Diplopterinae</taxon>
        <taxon>Diploptera</taxon>
    </lineage>
</organism>
<dbReference type="Pfam" id="PF18199">
    <property type="entry name" value="Dynein_C"/>
    <property type="match status" value="1"/>
</dbReference>
<comment type="caution">
    <text evidence="4">The sequence shown here is derived from an EMBL/GenBank/DDBJ whole genome shotgun (WGS) entry which is preliminary data.</text>
</comment>
<dbReference type="InterPro" id="IPR027417">
    <property type="entry name" value="P-loop_NTPase"/>
</dbReference>
<evidence type="ECO:0000313" key="4">
    <source>
        <dbReference type="EMBL" id="KAJ9597997.1"/>
    </source>
</evidence>
<feature type="domain" description="Dynein heavy chain AAA lid" evidence="2">
    <location>
        <begin position="259"/>
        <end position="368"/>
    </location>
</feature>
<gene>
    <name evidence="4" type="ORF">L9F63_026899</name>
</gene>
<dbReference type="Pfam" id="PF03028">
    <property type="entry name" value="Dynein_heavy"/>
    <property type="match status" value="1"/>
</dbReference>
<evidence type="ECO:0000259" key="3">
    <source>
        <dbReference type="Pfam" id="PF18199"/>
    </source>
</evidence>
<dbReference type="EMBL" id="JASPKZ010001535">
    <property type="protein sequence ID" value="KAJ9597997.1"/>
    <property type="molecule type" value="Genomic_DNA"/>
</dbReference>
<name>A0AAD8AFC8_DIPPU</name>
<dbReference type="PANTHER" id="PTHR46532:SF13">
    <property type="entry name" value="CYTOPLASMIC DYNEIN 1 HEAVY CHAIN 1"/>
    <property type="match status" value="1"/>
</dbReference>
<reference evidence="4" key="1">
    <citation type="journal article" date="2023" name="IScience">
        <title>Live-bearing cockroach genome reveals convergent evolutionary mechanisms linked to viviparity in insects and beyond.</title>
        <authorList>
            <person name="Fouks B."/>
            <person name="Harrison M.C."/>
            <person name="Mikhailova A.A."/>
            <person name="Marchal E."/>
            <person name="English S."/>
            <person name="Carruthers M."/>
            <person name="Jennings E.C."/>
            <person name="Chiamaka E.L."/>
            <person name="Frigard R.A."/>
            <person name="Pippel M."/>
            <person name="Attardo G.M."/>
            <person name="Benoit J.B."/>
            <person name="Bornberg-Bauer E."/>
            <person name="Tobe S.S."/>
        </authorList>
    </citation>
    <scope>NUCLEOTIDE SEQUENCE</scope>
    <source>
        <strain evidence="4">Stay&amp;Tobe</strain>
    </source>
</reference>
<dbReference type="FunFam" id="1.20.1270.280:FF:000004">
    <property type="entry name" value="Cytoplasmic dynein heavy chain 2"/>
    <property type="match status" value="1"/>
</dbReference>